<organism evidence="12 13">
    <name type="scientific">Algivirga pacifica</name>
    <dbReference type="NCBI Taxonomy" id="1162670"/>
    <lineage>
        <taxon>Bacteria</taxon>
        <taxon>Pseudomonadati</taxon>
        <taxon>Bacteroidota</taxon>
        <taxon>Cytophagia</taxon>
        <taxon>Cytophagales</taxon>
        <taxon>Flammeovirgaceae</taxon>
        <taxon>Algivirga</taxon>
    </lineage>
</organism>
<dbReference type="GO" id="GO:0016301">
    <property type="term" value="F:kinase activity"/>
    <property type="evidence" value="ECO:0007669"/>
    <property type="project" value="UniProtKB-KW"/>
</dbReference>
<dbReference type="EMBL" id="BAABJX010000036">
    <property type="protein sequence ID" value="GAA4837833.1"/>
    <property type="molecule type" value="Genomic_DNA"/>
</dbReference>
<comment type="pathway">
    <text evidence="9">Isoprenoid biosynthesis; isopentenyl diphosphate biosynthesis via DXP pathway; isopentenyl diphosphate from 1-deoxy-D-xylulose 5-phosphate: step 3/6.</text>
</comment>
<evidence type="ECO:0000313" key="13">
    <source>
        <dbReference type="Proteomes" id="UP001500298"/>
    </source>
</evidence>
<dbReference type="Proteomes" id="UP001500298">
    <property type="component" value="Unassembled WGS sequence"/>
</dbReference>
<reference evidence="13" key="1">
    <citation type="journal article" date="2019" name="Int. J. Syst. Evol. Microbiol.">
        <title>The Global Catalogue of Microorganisms (GCM) 10K type strain sequencing project: providing services to taxonomists for standard genome sequencing and annotation.</title>
        <authorList>
            <consortium name="The Broad Institute Genomics Platform"/>
            <consortium name="The Broad Institute Genome Sequencing Center for Infectious Disease"/>
            <person name="Wu L."/>
            <person name="Ma J."/>
        </authorList>
    </citation>
    <scope>NUCLEOTIDE SEQUENCE [LARGE SCALE GENOMIC DNA]</scope>
    <source>
        <strain evidence="13">JCM 18326</strain>
    </source>
</reference>
<dbReference type="InterPro" id="IPR004424">
    <property type="entry name" value="IspE"/>
</dbReference>
<dbReference type="Pfam" id="PF00288">
    <property type="entry name" value="GHMP_kinases_N"/>
    <property type="match status" value="1"/>
</dbReference>
<feature type="domain" description="GHMP kinase C-terminal" evidence="11">
    <location>
        <begin position="222"/>
        <end position="276"/>
    </location>
</feature>
<keyword evidence="7 9" id="KW-0067">ATP-binding</keyword>
<keyword evidence="6 9" id="KW-0418">Kinase</keyword>
<dbReference type="SUPFAM" id="SSF54211">
    <property type="entry name" value="Ribosomal protein S5 domain 2-like"/>
    <property type="match status" value="1"/>
</dbReference>
<feature type="active site" evidence="9">
    <location>
        <position position="158"/>
    </location>
</feature>
<sequence>MSHPLANSYMEGSCFPTFLTLFFQQKMILFPNAKINLGLNVLYKRPDGFHALQSCFYPVGWADVLEITEAESYKFTSTGIEIPGDPSNNLCTKAYDLLKKDFDIPAVHIHLHKIVPIGAGLGGGSADGAFTLKGLNDLFGLGLSIKKLQTYAEQLGSDCPFFIENKPVWVTGRGEVFEPVELDLSGKYIVLANPGIHISTAEAYGAITPQEPTRNTKKELEGDIAHWKAFVKNDFEEPIAKKYVAIQNLKEYMYQKGAVYASMTGSGSTVFGIFDEKPLGLSFEKEIMTWEGTL</sequence>
<feature type="domain" description="GHMP kinase N-terminal" evidence="10">
    <location>
        <begin position="89"/>
        <end position="163"/>
    </location>
</feature>
<keyword evidence="4 9" id="KW-0808">Transferase</keyword>
<comment type="caution">
    <text evidence="12">The sequence shown here is derived from an EMBL/GenBank/DDBJ whole genome shotgun (WGS) entry which is preliminary data.</text>
</comment>
<evidence type="ECO:0000313" key="12">
    <source>
        <dbReference type="EMBL" id="GAA4837833.1"/>
    </source>
</evidence>
<evidence type="ECO:0000256" key="1">
    <source>
        <dbReference type="ARBA" id="ARBA00009684"/>
    </source>
</evidence>
<feature type="binding site" evidence="9">
    <location>
        <begin position="116"/>
        <end position="126"/>
    </location>
    <ligand>
        <name>ATP</name>
        <dbReference type="ChEBI" id="CHEBI:30616"/>
    </ligand>
</feature>
<keyword evidence="5 9" id="KW-0547">Nucleotide-binding</keyword>
<dbReference type="EC" id="2.7.1.148" evidence="2 9"/>
<dbReference type="InterPro" id="IPR036554">
    <property type="entry name" value="GHMP_kinase_C_sf"/>
</dbReference>
<evidence type="ECO:0000256" key="8">
    <source>
        <dbReference type="ARBA" id="ARBA00032554"/>
    </source>
</evidence>
<dbReference type="NCBIfam" id="TIGR00154">
    <property type="entry name" value="ispE"/>
    <property type="match status" value="1"/>
</dbReference>
<comment type="catalytic activity">
    <reaction evidence="9">
        <text>4-CDP-2-C-methyl-D-erythritol + ATP = 4-CDP-2-C-methyl-D-erythritol 2-phosphate + ADP + H(+)</text>
        <dbReference type="Rhea" id="RHEA:18437"/>
        <dbReference type="ChEBI" id="CHEBI:15378"/>
        <dbReference type="ChEBI" id="CHEBI:30616"/>
        <dbReference type="ChEBI" id="CHEBI:57823"/>
        <dbReference type="ChEBI" id="CHEBI:57919"/>
        <dbReference type="ChEBI" id="CHEBI:456216"/>
        <dbReference type="EC" id="2.7.1.148"/>
    </reaction>
</comment>
<comment type="similarity">
    <text evidence="1 9">Belongs to the GHMP kinase family. IspE subfamily.</text>
</comment>
<dbReference type="Gene3D" id="3.30.230.10">
    <property type="match status" value="1"/>
</dbReference>
<dbReference type="Pfam" id="PF08544">
    <property type="entry name" value="GHMP_kinases_C"/>
    <property type="match status" value="1"/>
</dbReference>
<evidence type="ECO:0000256" key="6">
    <source>
        <dbReference type="ARBA" id="ARBA00022777"/>
    </source>
</evidence>
<dbReference type="InterPro" id="IPR014721">
    <property type="entry name" value="Ribsml_uS5_D2-typ_fold_subgr"/>
</dbReference>
<name>A0ABP9DC53_9BACT</name>
<evidence type="ECO:0000256" key="9">
    <source>
        <dbReference type="HAMAP-Rule" id="MF_00061"/>
    </source>
</evidence>
<dbReference type="InterPro" id="IPR006204">
    <property type="entry name" value="GHMP_kinase_N_dom"/>
</dbReference>
<evidence type="ECO:0000259" key="11">
    <source>
        <dbReference type="Pfam" id="PF08544"/>
    </source>
</evidence>
<dbReference type="Gene3D" id="3.30.70.890">
    <property type="entry name" value="GHMP kinase, C-terminal domain"/>
    <property type="match status" value="1"/>
</dbReference>
<dbReference type="InterPro" id="IPR020568">
    <property type="entry name" value="Ribosomal_Su5_D2-typ_SF"/>
</dbReference>
<dbReference type="PIRSF" id="PIRSF010376">
    <property type="entry name" value="IspE"/>
    <property type="match status" value="1"/>
</dbReference>
<dbReference type="SUPFAM" id="SSF55060">
    <property type="entry name" value="GHMP Kinase, C-terminal domain"/>
    <property type="match status" value="1"/>
</dbReference>
<protein>
    <recommendedName>
        <fullName evidence="3 9">4-diphosphocytidyl-2-C-methyl-D-erythritol kinase</fullName>
        <shortName evidence="9">CMK</shortName>
        <ecNumber evidence="2 9">2.7.1.148</ecNumber>
    </recommendedName>
    <alternativeName>
        <fullName evidence="8 9">4-(cytidine-5'-diphospho)-2-C-methyl-D-erythritol kinase</fullName>
    </alternativeName>
</protein>
<dbReference type="InterPro" id="IPR013750">
    <property type="entry name" value="GHMP_kinase_C_dom"/>
</dbReference>
<evidence type="ECO:0000256" key="2">
    <source>
        <dbReference type="ARBA" id="ARBA00012052"/>
    </source>
</evidence>
<comment type="function">
    <text evidence="9">Catalyzes the phosphorylation of the position 2 hydroxy group of 4-diphosphocytidyl-2C-methyl-D-erythritol.</text>
</comment>
<dbReference type="PANTHER" id="PTHR43527:SF2">
    <property type="entry name" value="4-DIPHOSPHOCYTIDYL-2-C-METHYL-D-ERYTHRITOL KINASE, CHLOROPLASTIC"/>
    <property type="match status" value="1"/>
</dbReference>
<accession>A0ABP9DC53</accession>
<dbReference type="PANTHER" id="PTHR43527">
    <property type="entry name" value="4-DIPHOSPHOCYTIDYL-2-C-METHYL-D-ERYTHRITOL KINASE, CHLOROPLASTIC"/>
    <property type="match status" value="1"/>
</dbReference>
<evidence type="ECO:0000256" key="5">
    <source>
        <dbReference type="ARBA" id="ARBA00022741"/>
    </source>
</evidence>
<dbReference type="HAMAP" id="MF_00061">
    <property type="entry name" value="IspE"/>
    <property type="match status" value="1"/>
</dbReference>
<gene>
    <name evidence="9 12" type="primary">ispE</name>
    <name evidence="12" type="ORF">GCM10023331_23700</name>
</gene>
<evidence type="ECO:0000256" key="7">
    <source>
        <dbReference type="ARBA" id="ARBA00022840"/>
    </source>
</evidence>
<keyword evidence="9" id="KW-0414">Isoprene biosynthesis</keyword>
<keyword evidence="13" id="KW-1185">Reference proteome</keyword>
<proteinExistence type="inferred from homology"/>
<evidence type="ECO:0000256" key="4">
    <source>
        <dbReference type="ARBA" id="ARBA00022679"/>
    </source>
</evidence>
<evidence type="ECO:0000256" key="3">
    <source>
        <dbReference type="ARBA" id="ARBA00017473"/>
    </source>
</evidence>
<dbReference type="RefSeq" id="WP_345372071.1">
    <property type="nucleotide sequence ID" value="NZ_BAABJX010000036.1"/>
</dbReference>
<feature type="active site" evidence="9">
    <location>
        <position position="34"/>
    </location>
</feature>
<evidence type="ECO:0000259" key="10">
    <source>
        <dbReference type="Pfam" id="PF00288"/>
    </source>
</evidence>